<dbReference type="GO" id="GO:0046872">
    <property type="term" value="F:metal ion binding"/>
    <property type="evidence" value="ECO:0007669"/>
    <property type="project" value="UniProtKB-KW"/>
</dbReference>
<keyword evidence="3" id="KW-0378">Hydrolase</keyword>
<reference evidence="6 7" key="1">
    <citation type="submission" date="2016-02" db="EMBL/GenBank/DDBJ databases">
        <title>Complete genome sequence of Pseudomonas azotoformans S4.</title>
        <authorList>
            <person name="Fang Y."/>
            <person name="Wu L."/>
            <person name="Feng G."/>
        </authorList>
    </citation>
    <scope>NUCLEOTIDE SEQUENCE [LARGE SCALE GENOMIC DNA]</scope>
    <source>
        <strain evidence="6 7">S4</strain>
    </source>
</reference>
<dbReference type="Pfam" id="PF24827">
    <property type="entry name" value="AstE_AspA_cat"/>
    <property type="match status" value="1"/>
</dbReference>
<dbReference type="PANTHER" id="PTHR37326:SF1">
    <property type="entry name" value="BLL3975 PROTEIN"/>
    <property type="match status" value="1"/>
</dbReference>
<protein>
    <submittedName>
        <fullName evidence="6">Succinylglutamate desuccinylase</fullName>
    </submittedName>
</protein>
<dbReference type="RefSeq" id="WP_033902296.1">
    <property type="nucleotide sequence ID" value="NZ_CP014546.1"/>
</dbReference>
<evidence type="ECO:0000313" key="7">
    <source>
        <dbReference type="Proteomes" id="UP000070516"/>
    </source>
</evidence>
<accession>A0A127I0P5</accession>
<evidence type="ECO:0000256" key="4">
    <source>
        <dbReference type="ARBA" id="ARBA00022833"/>
    </source>
</evidence>
<dbReference type="CDD" id="cd06250">
    <property type="entry name" value="M14_PaAOTO_like"/>
    <property type="match status" value="1"/>
</dbReference>
<evidence type="ECO:0000256" key="3">
    <source>
        <dbReference type="ARBA" id="ARBA00022801"/>
    </source>
</evidence>
<dbReference type="InterPro" id="IPR053138">
    <property type="entry name" value="N-alpha-Ac-DABA_deacetylase"/>
</dbReference>
<dbReference type="KEGG" id="pazo:AYR47_19930"/>
<gene>
    <name evidence="6" type="ORF">AYR47_19930</name>
</gene>
<evidence type="ECO:0000256" key="2">
    <source>
        <dbReference type="ARBA" id="ARBA00022723"/>
    </source>
</evidence>
<dbReference type="GO" id="GO:0016788">
    <property type="term" value="F:hydrolase activity, acting on ester bonds"/>
    <property type="evidence" value="ECO:0007669"/>
    <property type="project" value="InterPro"/>
</dbReference>
<dbReference type="AlphaFoldDB" id="A0A127I0P5"/>
<proteinExistence type="predicted"/>
<keyword evidence="2" id="KW-0479">Metal-binding</keyword>
<name>A0A127I0P5_PSEAZ</name>
<dbReference type="SUPFAM" id="SSF53187">
    <property type="entry name" value="Zn-dependent exopeptidases"/>
    <property type="match status" value="1"/>
</dbReference>
<keyword evidence="4" id="KW-0862">Zinc</keyword>
<comment type="cofactor">
    <cofactor evidence="1">
        <name>Zn(2+)</name>
        <dbReference type="ChEBI" id="CHEBI:29105"/>
    </cofactor>
</comment>
<sequence length="372" mass="40462">MKLNQHPLLQATQGTHRHVESEHYGAVGAGRKIYIQAALHADETPAMLVAAHLRRQLAVLENAGRLNAQIVLVAVANPAGLGQYILGAPSGRFELGSGRNYNRGFPVPYQAIAEKIEFRLGQDIDANRALIRQAWGECLRAAQPMDEYQSLQQTLMLLAHDADIVLDLHCSREAAMHLYTGEAVWPTIEPLARYIGAEATLLATDSQANSFDEALYLLWVNLRERFGARFPIPDSSIAVTVEHRGQRDVSYELADHDATAIIDYLTHLGAIEGTPRPLPALRSPATPLAGSEQFYAPSAGVLVHRAAVGSRIEAGQALFDIVDPHSGKTVTVNSHNTGVLYMRRDVRFVKPGDPLGRVSGATPIRSGKLLSA</sequence>
<evidence type="ECO:0000313" key="6">
    <source>
        <dbReference type="EMBL" id="AMN80442.1"/>
    </source>
</evidence>
<evidence type="ECO:0000259" key="5">
    <source>
        <dbReference type="Pfam" id="PF24827"/>
    </source>
</evidence>
<dbReference type="EMBL" id="CP014546">
    <property type="protein sequence ID" value="AMN80442.1"/>
    <property type="molecule type" value="Genomic_DNA"/>
</dbReference>
<dbReference type="PANTHER" id="PTHR37326">
    <property type="entry name" value="BLL3975 PROTEIN"/>
    <property type="match status" value="1"/>
</dbReference>
<dbReference type="Proteomes" id="UP000070516">
    <property type="component" value="Chromosome"/>
</dbReference>
<organism evidence="6 7">
    <name type="scientific">Pseudomonas azotoformans</name>
    <dbReference type="NCBI Taxonomy" id="47878"/>
    <lineage>
        <taxon>Bacteria</taxon>
        <taxon>Pseudomonadati</taxon>
        <taxon>Pseudomonadota</taxon>
        <taxon>Gammaproteobacteria</taxon>
        <taxon>Pseudomonadales</taxon>
        <taxon>Pseudomonadaceae</taxon>
        <taxon>Pseudomonas</taxon>
    </lineage>
</organism>
<feature type="domain" description="Succinylglutamate desuccinylase/Aspartoacylase catalytic" evidence="5">
    <location>
        <begin position="30"/>
        <end position="267"/>
    </location>
</feature>
<dbReference type="Gene3D" id="3.40.630.10">
    <property type="entry name" value="Zn peptidases"/>
    <property type="match status" value="1"/>
</dbReference>
<dbReference type="InterPro" id="IPR055438">
    <property type="entry name" value="AstE_AspA_cat"/>
</dbReference>
<evidence type="ECO:0000256" key="1">
    <source>
        <dbReference type="ARBA" id="ARBA00001947"/>
    </source>
</evidence>